<dbReference type="InterPro" id="IPR000983">
    <property type="entry name" value="Bac_GSPG_pilin"/>
</dbReference>
<evidence type="ECO:0000313" key="7">
    <source>
        <dbReference type="EMBL" id="PIR98664.1"/>
    </source>
</evidence>
<dbReference type="PANTHER" id="PTHR30093:SF44">
    <property type="entry name" value="TYPE II SECRETION SYSTEM CORE PROTEIN G"/>
    <property type="match status" value="1"/>
</dbReference>
<evidence type="ECO:0000256" key="3">
    <source>
        <dbReference type="ARBA" id="ARBA00022692"/>
    </source>
</evidence>
<evidence type="ECO:0000256" key="4">
    <source>
        <dbReference type="ARBA" id="ARBA00022989"/>
    </source>
</evidence>
<evidence type="ECO:0000256" key="2">
    <source>
        <dbReference type="ARBA" id="ARBA00022481"/>
    </source>
</evidence>
<keyword evidence="4 6" id="KW-1133">Transmembrane helix</keyword>
<organism evidence="7 8">
    <name type="scientific">Candidatus Colwellbacteria bacterium CG10_big_fil_rev_8_21_14_0_10_41_28</name>
    <dbReference type="NCBI Taxonomy" id="1974539"/>
    <lineage>
        <taxon>Bacteria</taxon>
        <taxon>Candidatus Colwelliibacteriota</taxon>
    </lineage>
</organism>
<dbReference type="PROSITE" id="PS00409">
    <property type="entry name" value="PROKAR_NTER_METHYL"/>
    <property type="match status" value="1"/>
</dbReference>
<dbReference type="NCBIfam" id="TIGR02532">
    <property type="entry name" value="IV_pilin_GFxxxE"/>
    <property type="match status" value="1"/>
</dbReference>
<feature type="transmembrane region" description="Helical" evidence="6">
    <location>
        <begin position="12"/>
        <end position="35"/>
    </location>
</feature>
<keyword evidence="5 6" id="KW-0472">Membrane</keyword>
<dbReference type="Gene3D" id="3.30.700.10">
    <property type="entry name" value="Glycoprotein, Type 4 Pilin"/>
    <property type="match status" value="1"/>
</dbReference>
<gene>
    <name evidence="7" type="ORF">COT88_00360</name>
</gene>
<evidence type="ECO:0000256" key="5">
    <source>
        <dbReference type="ARBA" id="ARBA00023136"/>
    </source>
</evidence>
<feature type="non-terminal residue" evidence="7">
    <location>
        <position position="145"/>
    </location>
</feature>
<proteinExistence type="predicted"/>
<dbReference type="AlphaFoldDB" id="A0A2H0VHT5"/>
<dbReference type="EMBL" id="PFAG01000004">
    <property type="protein sequence ID" value="PIR98664.1"/>
    <property type="molecule type" value="Genomic_DNA"/>
</dbReference>
<sequence length="145" mass="14969">MKTQNIKSNKGFTLIEMLIVIAIVAILAGIVIAGISNFRGGAVDAKKISELRSAQNLIELYYAKCGVYPGDANCGASDITFGTTGYTTMKANMEGAQVSGLPDNTAGGDMESLTYGSSGGQSYTIGVTLSGPNQVLNTSGEIDTT</sequence>
<comment type="caution">
    <text evidence="7">The sequence shown here is derived from an EMBL/GenBank/DDBJ whole genome shotgun (WGS) entry which is preliminary data.</text>
</comment>
<name>A0A2H0VHT5_9BACT</name>
<dbReference type="InterPro" id="IPR045584">
    <property type="entry name" value="Pilin-like"/>
</dbReference>
<dbReference type="GO" id="GO:0016020">
    <property type="term" value="C:membrane"/>
    <property type="evidence" value="ECO:0007669"/>
    <property type="project" value="UniProtKB-SubCell"/>
</dbReference>
<dbReference type="InterPro" id="IPR012902">
    <property type="entry name" value="N_methyl_site"/>
</dbReference>
<keyword evidence="3 6" id="KW-0812">Transmembrane</keyword>
<evidence type="ECO:0000256" key="6">
    <source>
        <dbReference type="SAM" id="Phobius"/>
    </source>
</evidence>
<keyword evidence="2" id="KW-0488">Methylation</keyword>
<dbReference type="Pfam" id="PF07963">
    <property type="entry name" value="N_methyl"/>
    <property type="match status" value="1"/>
</dbReference>
<protein>
    <submittedName>
        <fullName evidence="7">Uncharacterized protein</fullName>
    </submittedName>
</protein>
<dbReference type="GO" id="GO:0015628">
    <property type="term" value="P:protein secretion by the type II secretion system"/>
    <property type="evidence" value="ECO:0007669"/>
    <property type="project" value="InterPro"/>
</dbReference>
<dbReference type="PANTHER" id="PTHR30093">
    <property type="entry name" value="GENERAL SECRETION PATHWAY PROTEIN G"/>
    <property type="match status" value="1"/>
</dbReference>
<evidence type="ECO:0000313" key="8">
    <source>
        <dbReference type="Proteomes" id="UP000230776"/>
    </source>
</evidence>
<comment type="subcellular location">
    <subcellularLocation>
        <location evidence="1">Membrane</location>
        <topology evidence="1">Single-pass membrane protein</topology>
    </subcellularLocation>
</comment>
<evidence type="ECO:0000256" key="1">
    <source>
        <dbReference type="ARBA" id="ARBA00004167"/>
    </source>
</evidence>
<dbReference type="SUPFAM" id="SSF54523">
    <property type="entry name" value="Pili subunits"/>
    <property type="match status" value="1"/>
</dbReference>
<dbReference type="PRINTS" id="PR00813">
    <property type="entry name" value="BCTERIALGSPG"/>
</dbReference>
<dbReference type="Proteomes" id="UP000230776">
    <property type="component" value="Unassembled WGS sequence"/>
</dbReference>
<reference evidence="8" key="1">
    <citation type="submission" date="2017-09" db="EMBL/GenBank/DDBJ databases">
        <title>Depth-based differentiation of microbial function through sediment-hosted aquifers and enrichment of novel symbionts in the deep terrestrial subsurface.</title>
        <authorList>
            <person name="Probst A.J."/>
            <person name="Ladd B."/>
            <person name="Jarett J.K."/>
            <person name="Geller-Mcgrath D.E."/>
            <person name="Sieber C.M.K."/>
            <person name="Emerson J.B."/>
            <person name="Anantharaman K."/>
            <person name="Thomas B.C."/>
            <person name="Malmstrom R."/>
            <person name="Stieglmeier M."/>
            <person name="Klingl A."/>
            <person name="Woyke T."/>
            <person name="Ryan C.M."/>
            <person name="Banfield J.F."/>
        </authorList>
    </citation>
    <scope>NUCLEOTIDE SEQUENCE [LARGE SCALE GENOMIC DNA]</scope>
</reference>
<dbReference type="GO" id="GO:0015627">
    <property type="term" value="C:type II protein secretion system complex"/>
    <property type="evidence" value="ECO:0007669"/>
    <property type="project" value="InterPro"/>
</dbReference>
<accession>A0A2H0VHT5</accession>